<organismHost>
    <name type="scientific">Phacochoerus aethiopicus</name>
    <name type="common">Warthog</name>
    <dbReference type="NCBI Taxonomy" id="85517"/>
</organismHost>
<evidence type="ECO:0000313" key="3">
    <source>
        <dbReference type="Proteomes" id="UP000321214"/>
    </source>
</evidence>
<organismHost>
    <name type="scientific">Sus scrofa</name>
    <name type="common">Pig</name>
    <dbReference type="NCBI Taxonomy" id="9823"/>
</organismHost>
<dbReference type="EMBL" id="MN194591">
    <property type="protein sequence ID" value="QED21665.1"/>
    <property type="molecule type" value="Genomic_DNA"/>
</dbReference>
<dbReference type="Proteomes" id="UP000321214">
    <property type="component" value="Segment"/>
</dbReference>
<dbReference type="InterPro" id="IPR007542">
    <property type="entry name" value="MCP_C"/>
</dbReference>
<accession>A0A5B8XAB1</accession>
<proteinExistence type="predicted"/>
<evidence type="ECO:0000259" key="1">
    <source>
        <dbReference type="Pfam" id="PF04451"/>
    </source>
</evidence>
<organism evidence="2 3">
    <name type="scientific">African swine fever virus</name>
    <name type="common">ASFV</name>
    <dbReference type="NCBI Taxonomy" id="10497"/>
    <lineage>
        <taxon>Viruses</taxon>
        <taxon>Varidnaviria</taxon>
        <taxon>Bamfordvirae</taxon>
        <taxon>Nucleocytoviricota</taxon>
        <taxon>Pokkesviricetes</taxon>
        <taxon>Asfuvirales</taxon>
        <taxon>Asfarviridae</taxon>
        <taxon>Asfivirus</taxon>
        <taxon>Asfivirus haemorrhagiae</taxon>
    </lineage>
</organism>
<reference evidence="3" key="1">
    <citation type="submission" date="2019-07" db="EMBL/GenBank/DDBJ databases">
        <title>Complete genome sequence of virulent African swine fever virus isolated from a domestic pig in Ukraine.</title>
        <authorList>
            <person name="Kovalenko G."/>
            <person name="Ducluzeau A.-L."/>
            <person name="Ishchenko L."/>
            <person name="Sushko M."/>
            <person name="Sapachova M."/>
            <person name="Rudova N."/>
            <person name="Solodiankin O."/>
            <person name="Gerilovych A."/>
            <person name="Dagdag R."/>
            <person name="Redlinger M."/>
            <person name="Bezymennyi M."/>
            <person name="Frant M."/>
            <person name="Lange C.E."/>
            <person name="Dubchak I."/>
            <person name="Mezhenskyii A."/>
            <person name="Nychyk S."/>
            <person name="Bortz E."/>
            <person name="Drown D.M."/>
        </authorList>
    </citation>
    <scope>NUCLEOTIDE SEQUENCE [LARGE SCALE GENOMIC DNA]</scope>
</reference>
<dbReference type="InterPro" id="IPR038519">
    <property type="entry name" value="MCP_C_sf"/>
</dbReference>
<dbReference type="Gene3D" id="2.70.9.20">
    <property type="entry name" value="Major capsid protein Vp54"/>
    <property type="match status" value="1"/>
</dbReference>
<name>A0A5B8XAB1_ASF</name>
<organismHost>
    <name type="scientific">Ornithodoros</name>
    <name type="common">relapsing fever ticks</name>
    <dbReference type="NCBI Taxonomy" id="6937"/>
</organismHost>
<dbReference type="GO" id="GO:0005198">
    <property type="term" value="F:structural molecule activity"/>
    <property type="evidence" value="ECO:0007669"/>
    <property type="project" value="InterPro"/>
</dbReference>
<sequence>MRFKTPDDPGAMMITFALKPREEYQPSGHINVSRAREFYISWDTDYVGSITTADLVVSASAINFLLLQNGSAVLRYST</sequence>
<feature type="domain" description="Major capsid protein C-terminal" evidence="1">
    <location>
        <begin position="4"/>
        <end position="72"/>
    </location>
</feature>
<evidence type="ECO:0000313" key="2">
    <source>
        <dbReference type="EMBL" id="QED21665.1"/>
    </source>
</evidence>
<organismHost>
    <name type="scientific">Phacochoerus africanus</name>
    <name type="common">Warthog</name>
    <dbReference type="NCBI Taxonomy" id="41426"/>
</organismHost>
<gene>
    <name evidence="2" type="primary">B646L_1</name>
    <name evidence="2" type="ORF">ASFV_Kyiv_2016_131_00129</name>
</gene>
<organismHost>
    <name type="scientific">Potamochoerus larvatus</name>
    <name type="common">Bushpig</name>
    <dbReference type="NCBI Taxonomy" id="273792"/>
</organismHost>
<dbReference type="Pfam" id="PF04451">
    <property type="entry name" value="Capsid_NCLDV"/>
    <property type="match status" value="1"/>
</dbReference>
<protein>
    <submittedName>
        <fullName evidence="2">B646L</fullName>
    </submittedName>
</protein>
<organismHost>
    <name type="scientific">Ornithodoros moubata</name>
    <name type="common">Soft tick</name>
    <name type="synonym">Argasid tick</name>
    <dbReference type="NCBI Taxonomy" id="6938"/>
</organismHost>